<dbReference type="PANTHER" id="PTHR23236">
    <property type="entry name" value="EUKARYOTIC TRANSLATION INITIATION FACTOR 4B/4H"/>
    <property type="match status" value="1"/>
</dbReference>
<accession>A0ABN9V2M0</accession>
<evidence type="ECO:0000256" key="2">
    <source>
        <dbReference type="PROSITE-ProRule" id="PRU00176"/>
    </source>
</evidence>
<evidence type="ECO:0000256" key="1">
    <source>
        <dbReference type="ARBA" id="ARBA00022884"/>
    </source>
</evidence>
<dbReference type="InterPro" id="IPR000504">
    <property type="entry name" value="RRM_dom"/>
</dbReference>
<protein>
    <recommendedName>
        <fullName evidence="4">RRM domain-containing protein</fullName>
    </recommendedName>
</protein>
<dbReference type="CDD" id="cd00590">
    <property type="entry name" value="RRM_SF"/>
    <property type="match status" value="1"/>
</dbReference>
<sequence length="450" mass="47550">MPKREKGTPPGKAEADSPVDPSHEERKRKPATAAAEEPAAAAAADAPLEQHGRRPRAKKQRRQAAEEGAEEAAGELASGAAGEREKEAAESAPCARGPAPEAVAGAGRAPRSKRKEKAARRREELAAKAAKNQALKKQGKLTRKEKYLAAKAAKKAQQLPTPGGTGKAFDLEASLAAAGLEKLDPRATSCFLTGLPYMATQSHVTDHFAAVGPCTVQLRYDAGASRSNGTGFVTFKLAEHALRACGYTGSKIQGRWIKVRLCEPRGSETSTGPDKPEEKPEGCLNIVIKYDKSVSEEELWAFFEECEAVNISCLQDRGTGEPRGIAFVDFEDSAMVDKAIGKNGQSIRGLPVSVRYKRDSPAAAASNQASGGRTAAHNRAPPVPPPAGTATKFDDSGSDADGLARGAPLVRPERLADRASSGCRLSPPALVHAFLDGPRAHVEVVTRHRA</sequence>
<dbReference type="PANTHER" id="PTHR23236:SF92">
    <property type="entry name" value="POLYADENYLATE-BINDING PROTEIN 1"/>
    <property type="match status" value="1"/>
</dbReference>
<feature type="domain" description="RRM" evidence="4">
    <location>
        <begin position="286"/>
        <end position="359"/>
    </location>
</feature>
<keyword evidence="6" id="KW-1185">Reference proteome</keyword>
<evidence type="ECO:0000313" key="5">
    <source>
        <dbReference type="EMBL" id="CAK0866846.1"/>
    </source>
</evidence>
<feature type="compositionally biased region" description="Low complexity" evidence="3">
    <location>
        <begin position="31"/>
        <end position="49"/>
    </location>
</feature>
<gene>
    <name evidence="5" type="ORF">PCOR1329_LOCUS53934</name>
</gene>
<dbReference type="PROSITE" id="PS50102">
    <property type="entry name" value="RRM"/>
    <property type="match status" value="2"/>
</dbReference>
<reference evidence="5" key="1">
    <citation type="submission" date="2023-10" db="EMBL/GenBank/DDBJ databases">
        <authorList>
            <person name="Chen Y."/>
            <person name="Shah S."/>
            <person name="Dougan E. K."/>
            <person name="Thang M."/>
            <person name="Chan C."/>
        </authorList>
    </citation>
    <scope>NUCLEOTIDE SEQUENCE [LARGE SCALE GENOMIC DNA]</scope>
</reference>
<feature type="compositionally biased region" description="Low complexity" evidence="3">
    <location>
        <begin position="127"/>
        <end position="136"/>
    </location>
</feature>
<evidence type="ECO:0000313" key="6">
    <source>
        <dbReference type="Proteomes" id="UP001189429"/>
    </source>
</evidence>
<dbReference type="SMART" id="SM00360">
    <property type="entry name" value="RRM"/>
    <property type="match status" value="2"/>
</dbReference>
<feature type="compositionally biased region" description="Basic residues" evidence="3">
    <location>
        <begin position="53"/>
        <end position="62"/>
    </location>
</feature>
<proteinExistence type="predicted"/>
<dbReference type="EMBL" id="CAUYUJ010016582">
    <property type="protein sequence ID" value="CAK0866846.1"/>
    <property type="molecule type" value="Genomic_DNA"/>
</dbReference>
<name>A0ABN9V2M0_9DINO</name>
<dbReference type="InterPro" id="IPR035979">
    <property type="entry name" value="RBD_domain_sf"/>
</dbReference>
<dbReference type="Pfam" id="PF00076">
    <property type="entry name" value="RRM_1"/>
    <property type="match status" value="2"/>
</dbReference>
<dbReference type="Gene3D" id="3.30.70.330">
    <property type="match status" value="2"/>
</dbReference>
<evidence type="ECO:0000256" key="3">
    <source>
        <dbReference type="SAM" id="MobiDB-lite"/>
    </source>
</evidence>
<feature type="compositionally biased region" description="Basic residues" evidence="3">
    <location>
        <begin position="110"/>
        <end position="120"/>
    </location>
</feature>
<comment type="caution">
    <text evidence="5">The sequence shown here is derived from an EMBL/GenBank/DDBJ whole genome shotgun (WGS) entry which is preliminary data.</text>
</comment>
<organism evidence="5 6">
    <name type="scientific">Prorocentrum cordatum</name>
    <dbReference type="NCBI Taxonomy" id="2364126"/>
    <lineage>
        <taxon>Eukaryota</taxon>
        <taxon>Sar</taxon>
        <taxon>Alveolata</taxon>
        <taxon>Dinophyceae</taxon>
        <taxon>Prorocentrales</taxon>
        <taxon>Prorocentraceae</taxon>
        <taxon>Prorocentrum</taxon>
    </lineage>
</organism>
<evidence type="ECO:0000259" key="4">
    <source>
        <dbReference type="PROSITE" id="PS50102"/>
    </source>
</evidence>
<dbReference type="InterPro" id="IPR012677">
    <property type="entry name" value="Nucleotide-bd_a/b_plait_sf"/>
</dbReference>
<keyword evidence="1 2" id="KW-0694">RNA-binding</keyword>
<feature type="region of interest" description="Disordered" evidence="3">
    <location>
        <begin position="359"/>
        <end position="412"/>
    </location>
</feature>
<feature type="domain" description="RRM" evidence="4">
    <location>
        <begin position="188"/>
        <end position="264"/>
    </location>
</feature>
<dbReference type="Proteomes" id="UP001189429">
    <property type="component" value="Unassembled WGS sequence"/>
</dbReference>
<dbReference type="SUPFAM" id="SSF54928">
    <property type="entry name" value="RNA-binding domain, RBD"/>
    <property type="match status" value="2"/>
</dbReference>
<feature type="region of interest" description="Disordered" evidence="3">
    <location>
        <begin position="1"/>
        <end position="141"/>
    </location>
</feature>